<dbReference type="AlphaFoldDB" id="A0A2K8YT52"/>
<keyword evidence="1" id="KW-0805">Transcription regulation</keyword>
<reference evidence="5 6" key="1">
    <citation type="submission" date="2017-11" db="EMBL/GenBank/DDBJ databases">
        <title>Taxonomic description and genome sequences of Spirosoma HA7 sp. nov., isolated from pollen microhabitat of Corylus avellana.</title>
        <authorList>
            <person name="Ambika Manirajan B."/>
            <person name="Suarez C."/>
            <person name="Ratering S."/>
            <person name="Geissler-Plaum R."/>
            <person name="Cardinale M."/>
            <person name="Sylvia S."/>
        </authorList>
    </citation>
    <scope>NUCLEOTIDE SEQUENCE [LARGE SCALE GENOMIC DNA]</scope>
    <source>
        <strain evidence="5 6">HA7</strain>
    </source>
</reference>
<dbReference type="InterPro" id="IPR018060">
    <property type="entry name" value="HTH_AraC"/>
</dbReference>
<sequence>MINRIYAPHPALISFIKGYQVVHVLTPAGSPLLTYPFPPHAVQNLSYYPRDSVDVFYYQTRQTSTAPTCIGVGAQISRVDLTMGRDHLIVATFFEPGGLHRLLGIPMAEIFDFPLDVSLLWNAEIRRVNEQLRETTHYDKMQQIVEAFLLRQFQKKQALKHPIDRAFQFLEDPTRLVSLDYLADQACLSSRQFERKCYERLGLGPKMFRRLARFSKAFRLKEQRPDLDWLEVALHNNYYDLQHMRRDFKEFSGTTPTLLLEEETRSLLHPYSSHSF</sequence>
<evidence type="ECO:0000313" key="6">
    <source>
        <dbReference type="Proteomes" id="UP000232883"/>
    </source>
</evidence>
<evidence type="ECO:0000256" key="2">
    <source>
        <dbReference type="ARBA" id="ARBA00023125"/>
    </source>
</evidence>
<dbReference type="GO" id="GO:0043565">
    <property type="term" value="F:sequence-specific DNA binding"/>
    <property type="evidence" value="ECO:0007669"/>
    <property type="project" value="InterPro"/>
</dbReference>
<dbReference type="Pfam" id="PF12833">
    <property type="entry name" value="HTH_18"/>
    <property type="match status" value="1"/>
</dbReference>
<organism evidence="5 6">
    <name type="scientific">Spirosoma pollinicola</name>
    <dbReference type="NCBI Taxonomy" id="2057025"/>
    <lineage>
        <taxon>Bacteria</taxon>
        <taxon>Pseudomonadati</taxon>
        <taxon>Bacteroidota</taxon>
        <taxon>Cytophagia</taxon>
        <taxon>Cytophagales</taxon>
        <taxon>Cytophagaceae</taxon>
        <taxon>Spirosoma</taxon>
    </lineage>
</organism>
<proteinExistence type="predicted"/>
<keyword evidence="3" id="KW-0804">Transcription</keyword>
<dbReference type="Gene3D" id="1.10.10.60">
    <property type="entry name" value="Homeodomain-like"/>
    <property type="match status" value="1"/>
</dbReference>
<evidence type="ECO:0000256" key="1">
    <source>
        <dbReference type="ARBA" id="ARBA00023015"/>
    </source>
</evidence>
<gene>
    <name evidence="5" type="ORF">CWM47_02595</name>
</gene>
<dbReference type="KEGG" id="spir:CWM47_02595"/>
<dbReference type="SMART" id="SM00342">
    <property type="entry name" value="HTH_ARAC"/>
    <property type="match status" value="1"/>
</dbReference>
<dbReference type="RefSeq" id="WP_100986224.1">
    <property type="nucleotide sequence ID" value="NZ_CP025096.1"/>
</dbReference>
<accession>A0A2K8YT52</accession>
<evidence type="ECO:0000256" key="3">
    <source>
        <dbReference type="ARBA" id="ARBA00023163"/>
    </source>
</evidence>
<dbReference type="PROSITE" id="PS01124">
    <property type="entry name" value="HTH_ARAC_FAMILY_2"/>
    <property type="match status" value="1"/>
</dbReference>
<keyword evidence="2" id="KW-0238">DNA-binding</keyword>
<dbReference type="InterPro" id="IPR050204">
    <property type="entry name" value="AraC_XylS_family_regulators"/>
</dbReference>
<dbReference type="PANTHER" id="PTHR46796:SF13">
    <property type="entry name" value="HTH-TYPE TRANSCRIPTIONAL ACTIVATOR RHAS"/>
    <property type="match status" value="1"/>
</dbReference>
<dbReference type="GO" id="GO:0003700">
    <property type="term" value="F:DNA-binding transcription factor activity"/>
    <property type="evidence" value="ECO:0007669"/>
    <property type="project" value="InterPro"/>
</dbReference>
<name>A0A2K8YT52_9BACT</name>
<evidence type="ECO:0000259" key="4">
    <source>
        <dbReference type="PROSITE" id="PS01124"/>
    </source>
</evidence>
<dbReference type="OrthoDB" id="635259at2"/>
<keyword evidence="6" id="KW-1185">Reference proteome</keyword>
<evidence type="ECO:0000313" key="5">
    <source>
        <dbReference type="EMBL" id="AUD00801.1"/>
    </source>
</evidence>
<dbReference type="PANTHER" id="PTHR46796">
    <property type="entry name" value="HTH-TYPE TRANSCRIPTIONAL ACTIVATOR RHAS-RELATED"/>
    <property type="match status" value="1"/>
</dbReference>
<protein>
    <submittedName>
        <fullName evidence="5">AraC family transcriptional regulator</fullName>
    </submittedName>
</protein>
<dbReference type="Proteomes" id="UP000232883">
    <property type="component" value="Chromosome"/>
</dbReference>
<feature type="domain" description="HTH araC/xylS-type" evidence="4">
    <location>
        <begin position="164"/>
        <end position="262"/>
    </location>
</feature>
<dbReference type="EMBL" id="CP025096">
    <property type="protein sequence ID" value="AUD00801.1"/>
    <property type="molecule type" value="Genomic_DNA"/>
</dbReference>